<dbReference type="Proteomes" id="UP001162483">
    <property type="component" value="Unassembled WGS sequence"/>
</dbReference>
<evidence type="ECO:0000313" key="1">
    <source>
        <dbReference type="EMBL" id="CAI9541084.1"/>
    </source>
</evidence>
<comment type="caution">
    <text evidence="1">The sequence shown here is derived from an EMBL/GenBank/DDBJ whole genome shotgun (WGS) entry which is preliminary data.</text>
</comment>
<sequence length="89" mass="8982">MVKTSQGSGREMVTAIRVRLWGGGSATKAISLEQRTGTAGVRPYGNLSTAKVCLNRAPCAVIGARCTPVCATATAAAGAWVPVPACCCA</sequence>
<keyword evidence="2" id="KW-1185">Reference proteome</keyword>
<reference evidence="1" key="1">
    <citation type="submission" date="2023-05" db="EMBL/GenBank/DDBJ databases">
        <authorList>
            <person name="Stuckert A."/>
        </authorList>
    </citation>
    <scope>NUCLEOTIDE SEQUENCE</scope>
</reference>
<gene>
    <name evidence="1" type="ORF">SPARVUS_LOCUS1859142</name>
</gene>
<protein>
    <submittedName>
        <fullName evidence="1">Uncharacterized protein</fullName>
    </submittedName>
</protein>
<evidence type="ECO:0000313" key="2">
    <source>
        <dbReference type="Proteomes" id="UP001162483"/>
    </source>
</evidence>
<name>A0ABN9AYG8_9NEOB</name>
<proteinExistence type="predicted"/>
<accession>A0ABN9AYG8</accession>
<organism evidence="1 2">
    <name type="scientific">Staurois parvus</name>
    <dbReference type="NCBI Taxonomy" id="386267"/>
    <lineage>
        <taxon>Eukaryota</taxon>
        <taxon>Metazoa</taxon>
        <taxon>Chordata</taxon>
        <taxon>Craniata</taxon>
        <taxon>Vertebrata</taxon>
        <taxon>Euteleostomi</taxon>
        <taxon>Amphibia</taxon>
        <taxon>Batrachia</taxon>
        <taxon>Anura</taxon>
        <taxon>Neobatrachia</taxon>
        <taxon>Ranoidea</taxon>
        <taxon>Ranidae</taxon>
        <taxon>Staurois</taxon>
    </lineage>
</organism>
<dbReference type="EMBL" id="CATNWA010001744">
    <property type="protein sequence ID" value="CAI9541084.1"/>
    <property type="molecule type" value="Genomic_DNA"/>
</dbReference>